<sequence>MVAKIKSGKSLIGALNYNEHKVKAGKARLIAAPLYHRDFSVLSFDEKLFRLTDLAERNQRTKTNTVHLSLNFDVSENLDEQRLCAIAERYMEKIGFGDQPFLVYEHFDAGHAHIHIVTTNIEADGNRISLHNIGKLRSEPARKEVESEFGLIRAESQHKSMVAEKDIVPLIYGDIDTKRAISNIINHVTRTYKFTSLPELNAILKTFNVQADRGAKDTTMFKKNGLRYWALDDQGNKTGVPFKASAIYKKPTLKLLEERFRLNEFLRKPYKKDLIAKIERILTRAKTRQELQTALSNQGVITLLRENEQRRLYGLTFVDIDNKVVFNGSDLGKGYSAASVDSRLLENSRKTTSALIKGPDAYRESPDQLMRAADGGLISDLLSPLEQAGEQNLFERRKKKKRKKLRI</sequence>
<name>A0A367GMH9_9SPHI</name>
<reference evidence="2 3" key="1">
    <citation type="submission" date="2018-05" db="EMBL/GenBank/DDBJ databases">
        <title>Mucilaginibacter hurinus sp. nov., isolated from briquette warehouse soil.</title>
        <authorList>
            <person name="Choi L."/>
        </authorList>
    </citation>
    <scope>NUCLEOTIDE SEQUENCE [LARGE SCALE GENOMIC DNA]</scope>
    <source>
        <strain evidence="2 3">ZR32</strain>
    </source>
</reference>
<dbReference type="InterPro" id="IPR005094">
    <property type="entry name" value="Endonuclease_MobA/VirD2"/>
</dbReference>
<accession>A0A367GMH9</accession>
<evidence type="ECO:0000259" key="1">
    <source>
        <dbReference type="Pfam" id="PF03432"/>
    </source>
</evidence>
<dbReference type="RefSeq" id="WP_114005657.1">
    <property type="nucleotide sequence ID" value="NZ_QGDC01000006.1"/>
</dbReference>
<evidence type="ECO:0000313" key="3">
    <source>
        <dbReference type="Proteomes" id="UP000253209"/>
    </source>
</evidence>
<protein>
    <recommendedName>
        <fullName evidence="1">MobA/VirD2-like nuclease domain-containing protein</fullName>
    </recommendedName>
</protein>
<feature type="domain" description="MobA/VirD2-like nuclease" evidence="1">
    <location>
        <begin position="35"/>
        <end position="151"/>
    </location>
</feature>
<proteinExistence type="predicted"/>
<dbReference type="Pfam" id="PF03432">
    <property type="entry name" value="Relaxase"/>
    <property type="match status" value="1"/>
</dbReference>
<keyword evidence="3" id="KW-1185">Reference proteome</keyword>
<organism evidence="2 3">
    <name type="scientific">Mucilaginibacter hurinus</name>
    <dbReference type="NCBI Taxonomy" id="2201324"/>
    <lineage>
        <taxon>Bacteria</taxon>
        <taxon>Pseudomonadati</taxon>
        <taxon>Bacteroidota</taxon>
        <taxon>Sphingobacteriia</taxon>
        <taxon>Sphingobacteriales</taxon>
        <taxon>Sphingobacteriaceae</taxon>
        <taxon>Mucilaginibacter</taxon>
    </lineage>
</organism>
<dbReference type="Proteomes" id="UP000253209">
    <property type="component" value="Unassembled WGS sequence"/>
</dbReference>
<gene>
    <name evidence="2" type="ORF">DJ568_12710</name>
</gene>
<comment type="caution">
    <text evidence="2">The sequence shown here is derived from an EMBL/GenBank/DDBJ whole genome shotgun (WGS) entry which is preliminary data.</text>
</comment>
<dbReference type="OrthoDB" id="915634at2"/>
<evidence type="ECO:0000313" key="2">
    <source>
        <dbReference type="EMBL" id="RCH54674.1"/>
    </source>
</evidence>
<dbReference type="EMBL" id="QGDC01000006">
    <property type="protein sequence ID" value="RCH54674.1"/>
    <property type="molecule type" value="Genomic_DNA"/>
</dbReference>
<dbReference type="AlphaFoldDB" id="A0A367GMH9"/>